<evidence type="ECO:0000256" key="4">
    <source>
        <dbReference type="ARBA" id="ARBA00011667"/>
    </source>
</evidence>
<comment type="subcellular location">
    <subcellularLocation>
        <location evidence="2">Cytoplasm</location>
    </subcellularLocation>
    <subcellularLocation>
        <location evidence="1">Nucleus</location>
    </subcellularLocation>
</comment>
<reference evidence="13" key="2">
    <citation type="submission" date="2025-08" db="UniProtKB">
        <authorList>
            <consortium name="Ensembl"/>
        </authorList>
    </citation>
    <scope>IDENTIFICATION</scope>
    <source>
        <strain evidence="13">Thoroughbred</strain>
    </source>
</reference>
<feature type="compositionally biased region" description="Low complexity" evidence="12">
    <location>
        <begin position="31"/>
        <end position="52"/>
    </location>
</feature>
<evidence type="ECO:0000256" key="9">
    <source>
        <dbReference type="ARBA" id="ARBA00023242"/>
    </source>
</evidence>
<dbReference type="GO" id="GO:0007399">
    <property type="term" value="P:nervous system development"/>
    <property type="evidence" value="ECO:0007669"/>
    <property type="project" value="UniProtKB-KW"/>
</dbReference>
<feature type="region of interest" description="Disordered" evidence="12">
    <location>
        <begin position="24"/>
        <end position="52"/>
    </location>
</feature>
<dbReference type="GO" id="GO:0007219">
    <property type="term" value="P:Notch signaling pathway"/>
    <property type="evidence" value="ECO:0007669"/>
    <property type="project" value="UniProtKB-KW"/>
</dbReference>
<dbReference type="Proteomes" id="UP000002281">
    <property type="component" value="Chromosome 8"/>
</dbReference>
<comment type="subunit">
    <text evidence="4">Interacts with RBPJ/RBPSUH.</text>
</comment>
<protein>
    <recommendedName>
        <fullName evidence="5">RBPJ-interacting and tubulin-associated protein 1</fullName>
    </recommendedName>
    <alternativeName>
        <fullName evidence="11">RBPJ-interacting and tubulin-associated protein</fullName>
    </alternativeName>
</protein>
<accession>F6ZS37</accession>
<evidence type="ECO:0000256" key="12">
    <source>
        <dbReference type="SAM" id="MobiDB-lite"/>
    </source>
</evidence>
<gene>
    <name evidence="13 15" type="primary">RITA1</name>
</gene>
<proteinExistence type="inferred from homology"/>
<reference evidence="13" key="3">
    <citation type="submission" date="2025-09" db="UniProtKB">
        <authorList>
            <consortium name="Ensembl"/>
        </authorList>
    </citation>
    <scope>IDENTIFICATION</scope>
    <source>
        <strain evidence="13">Thoroughbred</strain>
    </source>
</reference>
<dbReference type="HOGENOM" id="CLU_062251_0_0_1"/>
<organism evidence="13 14">
    <name type="scientific">Equus caballus</name>
    <name type="common">Horse</name>
    <dbReference type="NCBI Taxonomy" id="9796"/>
    <lineage>
        <taxon>Eukaryota</taxon>
        <taxon>Metazoa</taxon>
        <taxon>Chordata</taxon>
        <taxon>Craniata</taxon>
        <taxon>Vertebrata</taxon>
        <taxon>Euteleostomi</taxon>
        <taxon>Mammalia</taxon>
        <taxon>Eutheria</taxon>
        <taxon>Laurasiatheria</taxon>
        <taxon>Perissodactyla</taxon>
        <taxon>Equidae</taxon>
        <taxon>Equus</taxon>
    </lineage>
</organism>
<dbReference type="GO" id="GO:0015631">
    <property type="term" value="F:tubulin binding"/>
    <property type="evidence" value="ECO:0000318"/>
    <property type="project" value="GO_Central"/>
</dbReference>
<dbReference type="Bgee" id="ENSECAG00000011558">
    <property type="expression patterns" value="Expressed in epithelium of bronchus and 22 other cell types or tissues"/>
</dbReference>
<dbReference type="Pfam" id="PF17066">
    <property type="entry name" value="RITA"/>
    <property type="match status" value="1"/>
</dbReference>
<name>F6ZS37_HORSE</name>
<dbReference type="GO" id="GO:0005634">
    <property type="term" value="C:nucleus"/>
    <property type="evidence" value="ECO:0000318"/>
    <property type="project" value="GO_Central"/>
</dbReference>
<dbReference type="AlphaFoldDB" id="F6ZS37"/>
<dbReference type="GO" id="GO:0045746">
    <property type="term" value="P:negative regulation of Notch signaling pathway"/>
    <property type="evidence" value="ECO:0000318"/>
    <property type="project" value="GO_Central"/>
</dbReference>
<evidence type="ECO:0000256" key="7">
    <source>
        <dbReference type="ARBA" id="ARBA00022902"/>
    </source>
</evidence>
<evidence type="ECO:0000256" key="3">
    <source>
        <dbReference type="ARBA" id="ARBA00010906"/>
    </source>
</evidence>
<comment type="function">
    <text evidence="10">Tubulin-binding protein that acts as a negative regulator of Notch signaling pathway. Shuttles between the cytoplasm and the nucleus and mediates the nuclear export of RBPJ/RBPSUH, thereby preventing the interaction between RBPJ/RBPSUH and NICD product of Notch proteins (Notch intracellular domain), leading to down-regulate Notch-mediated transcription. May play a role in neurogenesis.</text>
</comment>
<keyword evidence="6" id="KW-0963">Cytoplasm</keyword>
<dbReference type="VGNC" id="VGNC:22407">
    <property type="gene designation" value="RITA1"/>
</dbReference>
<evidence type="ECO:0000313" key="15">
    <source>
        <dbReference type="VGNC" id="VGNC:22407"/>
    </source>
</evidence>
<dbReference type="InParanoid" id="F6ZS37"/>
<dbReference type="Ensembl" id="ENSECAT00000011912.4">
    <property type="protein sequence ID" value="ENSECAP00000009354.4"/>
    <property type="gene ID" value="ENSECAG00000011558.4"/>
</dbReference>
<dbReference type="PaxDb" id="9796-ENSECAP00000009354"/>
<dbReference type="GO" id="GO:0051168">
    <property type="term" value="P:nuclear export"/>
    <property type="evidence" value="ECO:0000318"/>
    <property type="project" value="GO_Central"/>
</dbReference>
<reference evidence="13 14" key="1">
    <citation type="journal article" date="2009" name="Science">
        <title>Genome sequence, comparative analysis, and population genetics of the domestic horse.</title>
        <authorList>
            <consortium name="Broad Institute Genome Sequencing Platform"/>
            <consortium name="Broad Institute Whole Genome Assembly Team"/>
            <person name="Wade C.M."/>
            <person name="Giulotto E."/>
            <person name="Sigurdsson S."/>
            <person name="Zoli M."/>
            <person name="Gnerre S."/>
            <person name="Imsland F."/>
            <person name="Lear T.L."/>
            <person name="Adelson D.L."/>
            <person name="Bailey E."/>
            <person name="Bellone R.R."/>
            <person name="Bloecker H."/>
            <person name="Distl O."/>
            <person name="Edgar R.C."/>
            <person name="Garber M."/>
            <person name="Leeb T."/>
            <person name="Mauceli E."/>
            <person name="MacLeod J.N."/>
            <person name="Penedo M.C.T."/>
            <person name="Raison J.M."/>
            <person name="Sharpe T."/>
            <person name="Vogel J."/>
            <person name="Andersson L."/>
            <person name="Antczak D.F."/>
            <person name="Biagi T."/>
            <person name="Binns M.M."/>
            <person name="Chowdhary B.P."/>
            <person name="Coleman S.J."/>
            <person name="Della Valle G."/>
            <person name="Fryc S."/>
            <person name="Guerin G."/>
            <person name="Hasegawa T."/>
            <person name="Hill E.W."/>
            <person name="Jurka J."/>
            <person name="Kiialainen A."/>
            <person name="Lindgren G."/>
            <person name="Liu J."/>
            <person name="Magnani E."/>
            <person name="Mickelson J.R."/>
            <person name="Murray J."/>
            <person name="Nergadze S.G."/>
            <person name="Onofrio R."/>
            <person name="Pedroni S."/>
            <person name="Piras M.F."/>
            <person name="Raudsepp T."/>
            <person name="Rocchi M."/>
            <person name="Roeed K.H."/>
            <person name="Ryder O.A."/>
            <person name="Searle S."/>
            <person name="Skow L."/>
            <person name="Swinburne J.E."/>
            <person name="Syvaenen A.C."/>
            <person name="Tozaki T."/>
            <person name="Valberg S.J."/>
            <person name="Vaudin M."/>
            <person name="White J.R."/>
            <person name="Zody M.C."/>
            <person name="Lander E.S."/>
            <person name="Lindblad-Toh K."/>
        </authorList>
    </citation>
    <scope>NUCLEOTIDE SEQUENCE [LARGE SCALE GENOMIC DNA]</scope>
    <source>
        <strain evidence="13 14">Thoroughbred</strain>
    </source>
</reference>
<evidence type="ECO:0000256" key="1">
    <source>
        <dbReference type="ARBA" id="ARBA00004123"/>
    </source>
</evidence>
<feature type="region of interest" description="Disordered" evidence="12">
    <location>
        <begin position="276"/>
        <end position="300"/>
    </location>
</feature>
<feature type="compositionally biased region" description="Polar residues" evidence="12">
    <location>
        <begin position="277"/>
        <end position="295"/>
    </location>
</feature>
<keyword evidence="7" id="KW-0524">Neurogenesis</keyword>
<evidence type="ECO:0000256" key="11">
    <source>
        <dbReference type="ARBA" id="ARBA00031318"/>
    </source>
</evidence>
<keyword evidence="9" id="KW-0539">Nucleus</keyword>
<evidence type="ECO:0000256" key="6">
    <source>
        <dbReference type="ARBA" id="ARBA00022490"/>
    </source>
</evidence>
<keyword evidence="8" id="KW-0914">Notch signaling pathway</keyword>
<dbReference type="PANTHER" id="PTHR34917">
    <property type="entry name" value="RBPJ-INTERACTING AND TUBULIN-ASSOCIATED PROTEIN 1"/>
    <property type="match status" value="1"/>
</dbReference>
<evidence type="ECO:0000313" key="13">
    <source>
        <dbReference type="Ensembl" id="ENSECAP00000009354.4"/>
    </source>
</evidence>
<dbReference type="STRING" id="9796.ENSECAP00000009354"/>
<dbReference type="GO" id="GO:0005737">
    <property type="term" value="C:cytoplasm"/>
    <property type="evidence" value="ECO:0000318"/>
    <property type="project" value="GO_Central"/>
</dbReference>
<dbReference type="GeneTree" id="ENSGT00390000013005"/>
<comment type="similarity">
    <text evidence="3">Belongs to the RITA family.</text>
</comment>
<evidence type="ECO:0000256" key="10">
    <source>
        <dbReference type="ARBA" id="ARBA00024957"/>
    </source>
</evidence>
<feature type="region of interest" description="Disordered" evidence="12">
    <location>
        <begin position="71"/>
        <end position="102"/>
    </location>
</feature>
<keyword evidence="14" id="KW-1185">Reference proteome</keyword>
<dbReference type="InterPro" id="IPR031418">
    <property type="entry name" value="RITA1"/>
</dbReference>
<sequence>MAARDRGPAAGCVPAAMRGGRRLWEGRGLRGEPTAAGGRPRGPGCAPRRCSPGGVAHAHSRALTLPRLARDAPLRGFGGPRGFRNGAPRPPRRREWFGPRRPASAGCVGRARRAHVARAGLPQGGVRALGPGPGRLELPRVLGSGASGLQRTWDLGCTARPRGGVRTRWGGGAEFCILRPGAQMLREPWRQGLAGRARPLSPGTPSSMKTPVELAVSGMQTLHLRHRCRVKARPSYVDETLFGSPAGTRPAPPDFDPPWVEKVDRTRGVGTGISRASAVNGSCETASSRGSTPTLTPRRKNKYRLIGHTPSYCDESLFGSRPESTSREAPWTAKGHAAKVHALFWTPPATPRGSHSPRPRETPLRAVPPAGPSKAGPGVAADSRKLSSNGLDPPRPLRRELAHSLAHLNVPSTGRPPAGAPHANGPRDPRPSPSGVTFRSPLVTPRAHSVSVSVPAAPRRGGVAQKPKPPWK</sequence>
<evidence type="ECO:0000256" key="8">
    <source>
        <dbReference type="ARBA" id="ARBA00022976"/>
    </source>
</evidence>
<evidence type="ECO:0000256" key="2">
    <source>
        <dbReference type="ARBA" id="ARBA00004496"/>
    </source>
</evidence>
<evidence type="ECO:0000256" key="5">
    <source>
        <dbReference type="ARBA" id="ARBA00014447"/>
    </source>
</evidence>
<evidence type="ECO:0000313" key="14">
    <source>
        <dbReference type="Proteomes" id="UP000002281"/>
    </source>
</evidence>
<feature type="region of interest" description="Disordered" evidence="12">
    <location>
        <begin position="346"/>
        <end position="472"/>
    </location>
</feature>
<dbReference type="PANTHER" id="PTHR34917:SF1">
    <property type="entry name" value="RBPJ-INTERACTING AND TUBULIN-ASSOCIATED PROTEIN 1"/>
    <property type="match status" value="1"/>
</dbReference>